<dbReference type="InterPro" id="IPR051083">
    <property type="entry name" value="GrpII_Intron_Splice-Mob/Def"/>
</dbReference>
<dbReference type="RefSeq" id="WP_406701157.1">
    <property type="nucleotide sequence ID" value="NZ_CP155447.1"/>
</dbReference>
<evidence type="ECO:0000313" key="2">
    <source>
        <dbReference type="EMBL" id="XBH08326.1"/>
    </source>
</evidence>
<dbReference type="GO" id="GO:0003964">
    <property type="term" value="F:RNA-directed DNA polymerase activity"/>
    <property type="evidence" value="ECO:0007669"/>
    <property type="project" value="UniProtKB-KW"/>
</dbReference>
<protein>
    <submittedName>
        <fullName evidence="2">Reverse transcriptase domain-containing protein</fullName>
    </submittedName>
</protein>
<keyword evidence="2" id="KW-0808">Transferase</keyword>
<dbReference type="PANTHER" id="PTHR34047">
    <property type="entry name" value="NUCLEAR INTRON MATURASE 1, MITOCHONDRIAL-RELATED"/>
    <property type="match status" value="1"/>
</dbReference>
<organism evidence="2">
    <name type="scientific">Singulisphaera sp. Ch08</name>
    <dbReference type="NCBI Taxonomy" id="3120278"/>
    <lineage>
        <taxon>Bacteria</taxon>
        <taxon>Pseudomonadati</taxon>
        <taxon>Planctomycetota</taxon>
        <taxon>Planctomycetia</taxon>
        <taxon>Isosphaerales</taxon>
        <taxon>Isosphaeraceae</taxon>
        <taxon>Singulisphaera</taxon>
    </lineage>
</organism>
<sequence length="86" mass="10115">MRRQLIPKAGQPGKFRPLGIPTIYDRVCQQALLNRLEPIFEPVFDDASFGYRKGDRPRMPCENLEGVGHRSRVDHRRRPQRFLWIG</sequence>
<dbReference type="EMBL" id="CP155447">
    <property type="protein sequence ID" value="XBH08326.1"/>
    <property type="molecule type" value="Genomic_DNA"/>
</dbReference>
<proteinExistence type="inferred from homology"/>
<name>A0AAU7CUF7_9BACT</name>
<dbReference type="SUPFAM" id="SSF56672">
    <property type="entry name" value="DNA/RNA polymerases"/>
    <property type="match status" value="1"/>
</dbReference>
<evidence type="ECO:0000256" key="1">
    <source>
        <dbReference type="ARBA" id="ARBA00034120"/>
    </source>
</evidence>
<comment type="similarity">
    <text evidence="1">Belongs to the bacterial reverse transcriptase family.</text>
</comment>
<reference evidence="2" key="1">
    <citation type="submission" date="2024-05" db="EMBL/GenBank/DDBJ databases">
        <title>Planctomycetes of the genus Singulisphaera possess chitinolytic capabilities.</title>
        <authorList>
            <person name="Ivanova A."/>
        </authorList>
    </citation>
    <scope>NUCLEOTIDE SEQUENCE</scope>
    <source>
        <strain evidence="2">Ch08T</strain>
    </source>
</reference>
<dbReference type="InterPro" id="IPR043502">
    <property type="entry name" value="DNA/RNA_pol_sf"/>
</dbReference>
<dbReference type="AlphaFoldDB" id="A0AAU7CUF7"/>
<gene>
    <name evidence="2" type="ORF">V5E97_13810</name>
</gene>
<keyword evidence="2" id="KW-0548">Nucleotidyltransferase</keyword>
<accession>A0AAU7CUF7</accession>
<dbReference type="PANTHER" id="PTHR34047:SF8">
    <property type="entry name" value="PROTEIN YKFC"/>
    <property type="match status" value="1"/>
</dbReference>
<keyword evidence="2" id="KW-0695">RNA-directed DNA polymerase</keyword>